<feature type="transmembrane region" description="Helical" evidence="7">
    <location>
        <begin position="234"/>
        <end position="253"/>
    </location>
</feature>
<feature type="transmembrane region" description="Helical" evidence="7">
    <location>
        <begin position="265"/>
        <end position="290"/>
    </location>
</feature>
<keyword evidence="9" id="KW-1185">Reference proteome</keyword>
<dbReference type="Pfam" id="PF02322">
    <property type="entry name" value="Cyt_bd_oxida_II"/>
    <property type="match status" value="1"/>
</dbReference>
<protein>
    <submittedName>
        <fullName evidence="8">Cytochrome d ubiquinol oxidase subunit II</fullName>
    </submittedName>
</protein>
<feature type="transmembrane region" description="Helical" evidence="7">
    <location>
        <begin position="310"/>
        <end position="332"/>
    </location>
</feature>
<evidence type="ECO:0000256" key="3">
    <source>
        <dbReference type="ARBA" id="ARBA00022475"/>
    </source>
</evidence>
<dbReference type="PANTHER" id="PTHR43141:SF4">
    <property type="entry name" value="CYTOCHROME BD2 SUBUNIT II"/>
    <property type="match status" value="1"/>
</dbReference>
<keyword evidence="5 7" id="KW-1133">Transmembrane helix</keyword>
<dbReference type="Proteomes" id="UP001224997">
    <property type="component" value="Unassembled WGS sequence"/>
</dbReference>
<dbReference type="InterPro" id="IPR003317">
    <property type="entry name" value="Cyt-d_oxidase_su2"/>
</dbReference>
<evidence type="ECO:0000256" key="7">
    <source>
        <dbReference type="SAM" id="Phobius"/>
    </source>
</evidence>
<reference evidence="8 9" key="1">
    <citation type="submission" date="2023-08" db="EMBL/GenBank/DDBJ databases">
        <authorList>
            <person name="Park J.-S."/>
        </authorList>
    </citation>
    <scope>NUCLEOTIDE SEQUENCE [LARGE SCALE GENOMIC DNA]</scope>
    <source>
        <strain evidence="8 9">2205BS29-5</strain>
    </source>
</reference>
<evidence type="ECO:0000313" key="9">
    <source>
        <dbReference type="Proteomes" id="UP001224997"/>
    </source>
</evidence>
<keyword evidence="3" id="KW-1003">Cell membrane</keyword>
<dbReference type="PIRSF" id="PIRSF000267">
    <property type="entry name" value="Cyt_oxidse_sub2"/>
    <property type="match status" value="1"/>
</dbReference>
<evidence type="ECO:0000256" key="5">
    <source>
        <dbReference type="ARBA" id="ARBA00022989"/>
    </source>
</evidence>
<accession>A0ABT9JH63</accession>
<sequence>MIIAEGVSFDLTLAWAFVIAFSVLVYVILDGFDLGLGILFAVERDGRDRDVMMNSVAPVWDGNETWLVLGGGGLFAAFPLAYALILPALYVPIIAMLLALIFRGVAFEFRWRTQRWRQVWDFAFIGGSCLATFFQGIALGGLLQGIDIDKAARSYSGGWWDWLTPFSVTVGVALIIGYMLLGATWLVMKTAGPLQARMRKRAWPLGVATLAFIGAISLWTPFLQDGYYSRWIRGWNILLAIAVAGSVLALAFGMFRTLRLRESDYWPFIFSLSLFIISFVGLGISMYPYIVPVEVTIWEAAAPENSQMFMLVGALVLVPIILAYTAYSYWVFRGKVDPDEGYH</sequence>
<gene>
    <name evidence="8" type="primary">cydB</name>
    <name evidence="8" type="ORF">Q5Y72_19055</name>
</gene>
<dbReference type="PANTHER" id="PTHR43141">
    <property type="entry name" value="CYTOCHROME BD2 SUBUNIT II"/>
    <property type="match status" value="1"/>
</dbReference>
<organism evidence="8 9">
    <name type="scientific">Paracoccus spongiarum</name>
    <dbReference type="NCBI Taxonomy" id="3064387"/>
    <lineage>
        <taxon>Bacteria</taxon>
        <taxon>Pseudomonadati</taxon>
        <taxon>Pseudomonadota</taxon>
        <taxon>Alphaproteobacteria</taxon>
        <taxon>Rhodobacterales</taxon>
        <taxon>Paracoccaceae</taxon>
        <taxon>Paracoccus</taxon>
    </lineage>
</organism>
<dbReference type="RefSeq" id="WP_305964977.1">
    <property type="nucleotide sequence ID" value="NZ_JAVAMQ010000039.1"/>
</dbReference>
<keyword evidence="6 7" id="KW-0472">Membrane</keyword>
<feature type="transmembrane region" description="Helical" evidence="7">
    <location>
        <begin position="88"/>
        <end position="107"/>
    </location>
</feature>
<comment type="caution">
    <text evidence="8">The sequence shown here is derived from an EMBL/GenBank/DDBJ whole genome shotgun (WGS) entry which is preliminary data.</text>
</comment>
<dbReference type="EMBL" id="JAVAMQ010000039">
    <property type="protein sequence ID" value="MDP5309174.1"/>
    <property type="molecule type" value="Genomic_DNA"/>
</dbReference>
<evidence type="ECO:0000313" key="8">
    <source>
        <dbReference type="EMBL" id="MDP5309174.1"/>
    </source>
</evidence>
<feature type="transmembrane region" description="Helical" evidence="7">
    <location>
        <begin position="119"/>
        <end position="142"/>
    </location>
</feature>
<comment type="similarity">
    <text evidence="2">Belongs to the cytochrome ubiquinol oxidase subunit 2 family.</text>
</comment>
<proteinExistence type="inferred from homology"/>
<evidence type="ECO:0000256" key="6">
    <source>
        <dbReference type="ARBA" id="ARBA00023136"/>
    </source>
</evidence>
<feature type="transmembrane region" description="Helical" evidence="7">
    <location>
        <begin position="12"/>
        <end position="42"/>
    </location>
</feature>
<comment type="subcellular location">
    <subcellularLocation>
        <location evidence="1">Cell membrane</location>
        <topology evidence="1">Multi-pass membrane protein</topology>
    </subcellularLocation>
</comment>
<feature type="transmembrane region" description="Helical" evidence="7">
    <location>
        <begin position="162"/>
        <end position="181"/>
    </location>
</feature>
<evidence type="ECO:0000256" key="2">
    <source>
        <dbReference type="ARBA" id="ARBA00007543"/>
    </source>
</evidence>
<keyword evidence="4 7" id="KW-0812">Transmembrane</keyword>
<name>A0ABT9JH63_9RHOB</name>
<evidence type="ECO:0000256" key="1">
    <source>
        <dbReference type="ARBA" id="ARBA00004651"/>
    </source>
</evidence>
<evidence type="ECO:0000256" key="4">
    <source>
        <dbReference type="ARBA" id="ARBA00022692"/>
    </source>
</evidence>
<dbReference type="NCBIfam" id="TIGR00203">
    <property type="entry name" value="cydB"/>
    <property type="match status" value="1"/>
</dbReference>
<feature type="transmembrane region" description="Helical" evidence="7">
    <location>
        <begin position="202"/>
        <end position="222"/>
    </location>
</feature>